<accession>A0A7C2FEF8</accession>
<feature type="transmembrane region" description="Helical" evidence="1">
    <location>
        <begin position="178"/>
        <end position="196"/>
    </location>
</feature>
<feature type="transmembrane region" description="Helical" evidence="1">
    <location>
        <begin position="88"/>
        <end position="112"/>
    </location>
</feature>
<feature type="transmembrane region" description="Helical" evidence="1">
    <location>
        <begin position="208"/>
        <end position="228"/>
    </location>
</feature>
<organism evidence="3">
    <name type="scientific">Thermosphaera aggregans</name>
    <dbReference type="NCBI Taxonomy" id="54254"/>
    <lineage>
        <taxon>Archaea</taxon>
        <taxon>Thermoproteota</taxon>
        <taxon>Thermoprotei</taxon>
        <taxon>Desulfurococcales</taxon>
        <taxon>Desulfurococcaceae</taxon>
        <taxon>Thermosphaera</taxon>
    </lineage>
</organism>
<gene>
    <name evidence="3" type="ORF">ENP55_01175</name>
</gene>
<dbReference type="GO" id="GO:0016020">
    <property type="term" value="C:membrane"/>
    <property type="evidence" value="ECO:0007669"/>
    <property type="project" value="InterPro"/>
</dbReference>
<feature type="transmembrane region" description="Helical" evidence="1">
    <location>
        <begin position="266"/>
        <end position="283"/>
    </location>
</feature>
<keyword evidence="1" id="KW-1133">Transmembrane helix</keyword>
<dbReference type="InterPro" id="IPR000620">
    <property type="entry name" value="EamA_dom"/>
</dbReference>
<protein>
    <submittedName>
        <fullName evidence="3">DMT family transporter</fullName>
    </submittedName>
</protein>
<dbReference type="SUPFAM" id="SSF103481">
    <property type="entry name" value="Multidrug resistance efflux transporter EmrE"/>
    <property type="match status" value="2"/>
</dbReference>
<dbReference type="Pfam" id="PF00892">
    <property type="entry name" value="EamA"/>
    <property type="match status" value="2"/>
</dbReference>
<dbReference type="EMBL" id="DSJT01000004">
    <property type="protein sequence ID" value="HEF86922.1"/>
    <property type="molecule type" value="Genomic_DNA"/>
</dbReference>
<evidence type="ECO:0000256" key="1">
    <source>
        <dbReference type="SAM" id="Phobius"/>
    </source>
</evidence>
<dbReference type="PANTHER" id="PTHR22911:SF137">
    <property type="entry name" value="SOLUTE CARRIER FAMILY 35 MEMBER G2-RELATED"/>
    <property type="match status" value="1"/>
</dbReference>
<sequence>MDYIASVIASLTWSINPAVISRYRDHIKPVLFTGFRALAALSFLIPFTILAHPGLTELTTTSIIVVILSAVLGPGIGDASYTRAIQILGGSLAVVVSYTYIFVSQLIAIVFLGEPLRLSVVVGSLIAFTGIVIASVNGNGGRITLNGLAYAATASITWGLATSLIKVALLYADTLTLTVMRLGFIAIFFIPAGLIVEGGPGEADSRPLIKASLITGILGWSIGMLLFIYSINRIGVSATAVATALTPVLSQLTVKLLSREKPTLKTLGGALLISSGIIVSILLP</sequence>
<evidence type="ECO:0000313" key="3">
    <source>
        <dbReference type="EMBL" id="HEF86922.1"/>
    </source>
</evidence>
<proteinExistence type="predicted"/>
<reference evidence="3" key="1">
    <citation type="journal article" date="2020" name="mSystems">
        <title>Genome- and Community-Level Interaction Insights into Carbon Utilization and Element Cycling Functions of Hydrothermarchaeota in Hydrothermal Sediment.</title>
        <authorList>
            <person name="Zhou Z."/>
            <person name="Liu Y."/>
            <person name="Xu W."/>
            <person name="Pan J."/>
            <person name="Luo Z.H."/>
            <person name="Li M."/>
        </authorList>
    </citation>
    <scope>NUCLEOTIDE SEQUENCE [LARGE SCALE GENOMIC DNA]</scope>
    <source>
        <strain evidence="3">SpSt-23</strain>
    </source>
</reference>
<feature type="transmembrane region" description="Helical" evidence="1">
    <location>
        <begin position="30"/>
        <end position="52"/>
    </location>
</feature>
<feature type="transmembrane region" description="Helical" evidence="1">
    <location>
        <begin position="118"/>
        <end position="136"/>
    </location>
</feature>
<dbReference type="PANTHER" id="PTHR22911">
    <property type="entry name" value="ACYL-MALONYL CONDENSING ENZYME-RELATED"/>
    <property type="match status" value="1"/>
</dbReference>
<keyword evidence="1" id="KW-0472">Membrane</keyword>
<dbReference type="InterPro" id="IPR037185">
    <property type="entry name" value="EmrE-like"/>
</dbReference>
<name>A0A7C2FEF8_9CREN</name>
<feature type="domain" description="EamA" evidence="2">
    <location>
        <begin position="4"/>
        <end position="135"/>
    </location>
</feature>
<feature type="transmembrane region" description="Helical" evidence="1">
    <location>
        <begin position="148"/>
        <end position="172"/>
    </location>
</feature>
<evidence type="ECO:0000259" key="2">
    <source>
        <dbReference type="Pfam" id="PF00892"/>
    </source>
</evidence>
<feature type="domain" description="EamA" evidence="2">
    <location>
        <begin position="147"/>
        <end position="281"/>
    </location>
</feature>
<comment type="caution">
    <text evidence="3">The sequence shown here is derived from an EMBL/GenBank/DDBJ whole genome shotgun (WGS) entry which is preliminary data.</text>
</comment>
<keyword evidence="1" id="KW-0812">Transmembrane</keyword>
<dbReference type="AlphaFoldDB" id="A0A7C2FEF8"/>
<feature type="transmembrane region" description="Helical" evidence="1">
    <location>
        <begin position="58"/>
        <end position="76"/>
    </location>
</feature>